<feature type="transmembrane region" description="Helical" evidence="1">
    <location>
        <begin position="89"/>
        <end position="111"/>
    </location>
</feature>
<dbReference type="EMBL" id="JACOPH010000002">
    <property type="protein sequence ID" value="MBC5713205.1"/>
    <property type="molecule type" value="Genomic_DNA"/>
</dbReference>
<reference evidence="2" key="1">
    <citation type="submission" date="2020-08" db="EMBL/GenBank/DDBJ databases">
        <title>Genome public.</title>
        <authorList>
            <person name="Liu C."/>
            <person name="Sun Q."/>
        </authorList>
    </citation>
    <scope>NUCLEOTIDE SEQUENCE</scope>
    <source>
        <strain evidence="2">BX1005</strain>
    </source>
</reference>
<dbReference type="AlphaFoldDB" id="A0A923LMX7"/>
<protein>
    <submittedName>
        <fullName evidence="2">Sporulation protein YqfD</fullName>
    </submittedName>
</protein>
<dbReference type="PIRSF" id="PIRSF029895">
    <property type="entry name" value="SpoIV"/>
    <property type="match status" value="1"/>
</dbReference>
<dbReference type="InterPro" id="IPR010690">
    <property type="entry name" value="YqfD"/>
</dbReference>
<dbReference type="NCBIfam" id="TIGR02876">
    <property type="entry name" value="spore_yqfD"/>
    <property type="match status" value="1"/>
</dbReference>
<dbReference type="Proteomes" id="UP000606720">
    <property type="component" value="Unassembled WGS sequence"/>
</dbReference>
<keyword evidence="1" id="KW-0812">Transmembrane</keyword>
<keyword evidence="3" id="KW-1185">Reference proteome</keyword>
<keyword evidence="1" id="KW-1133">Transmembrane helix</keyword>
<evidence type="ECO:0000313" key="2">
    <source>
        <dbReference type="EMBL" id="MBC5713205.1"/>
    </source>
</evidence>
<name>A0A923LMX7_9FIRM</name>
<sequence>MFLSLIKFFHGFLRIQLSGYSPERFLNLCSNHNILIWDLTNHGDGYEFNISIHGYRQLKPLLKKTKTRLKIVKKTGLPFFLYRYRKRKIFFVGIPVCFMLLMYLTTFIWLIDINGNSLITDSTILTYLEEQGASFGTKKKVIDCEQLEESLRTEYPDIIWASVRLKGSKMTIDLQENLITGETDTSKQTAKPEGAYDIVAEKDAIISSIVTRRGTPNVKTKSKVKSGDILVSSRLDIYNDSNEITSHVYVTADADIFGQTVYTYQDAFPLQYTKKVKNGTQNSIYSLDIFSYQIRLPSAYKKKEPFISYTESRQLAIAKDYYVPVTLEKTTYYACDYQKVTLSKDDAKAKAQENISLFLKKLQEKGIQITDKNVMIDFKDSKCCINARITVIEKIGRYRPAEIQNISTDERQNENESD</sequence>
<gene>
    <name evidence="2" type="primary">yqfD</name>
    <name evidence="2" type="ORF">H8S17_03105</name>
</gene>
<organism evidence="2 3">
    <name type="scientific">Roseburia zhanii</name>
    <dbReference type="NCBI Taxonomy" id="2763064"/>
    <lineage>
        <taxon>Bacteria</taxon>
        <taxon>Bacillati</taxon>
        <taxon>Bacillota</taxon>
        <taxon>Clostridia</taxon>
        <taxon>Lachnospirales</taxon>
        <taxon>Lachnospiraceae</taxon>
        <taxon>Roseburia</taxon>
    </lineage>
</organism>
<evidence type="ECO:0000313" key="3">
    <source>
        <dbReference type="Proteomes" id="UP000606720"/>
    </source>
</evidence>
<comment type="caution">
    <text evidence="2">The sequence shown here is derived from an EMBL/GenBank/DDBJ whole genome shotgun (WGS) entry which is preliminary data.</text>
</comment>
<proteinExistence type="predicted"/>
<keyword evidence="1" id="KW-0472">Membrane</keyword>
<accession>A0A923LMX7</accession>
<dbReference type="Pfam" id="PF06898">
    <property type="entry name" value="YqfD"/>
    <property type="match status" value="1"/>
</dbReference>
<dbReference type="RefSeq" id="WP_186866206.1">
    <property type="nucleotide sequence ID" value="NZ_JACOPH010000002.1"/>
</dbReference>
<evidence type="ECO:0000256" key="1">
    <source>
        <dbReference type="SAM" id="Phobius"/>
    </source>
</evidence>